<feature type="region of interest" description="Disordered" evidence="1">
    <location>
        <begin position="13"/>
        <end position="35"/>
    </location>
</feature>
<evidence type="ECO:0008006" key="4">
    <source>
        <dbReference type="Google" id="ProtNLM"/>
    </source>
</evidence>
<dbReference type="Proteomes" id="UP001596091">
    <property type="component" value="Unassembled WGS sequence"/>
</dbReference>
<evidence type="ECO:0000313" key="2">
    <source>
        <dbReference type="EMBL" id="MFC5862073.1"/>
    </source>
</evidence>
<name>A0ABW1EFD7_9BACT</name>
<proteinExistence type="predicted"/>
<evidence type="ECO:0000313" key="3">
    <source>
        <dbReference type="Proteomes" id="UP001596091"/>
    </source>
</evidence>
<keyword evidence="3" id="KW-1185">Reference proteome</keyword>
<comment type="caution">
    <text evidence="2">The sequence shown here is derived from an EMBL/GenBank/DDBJ whole genome shotgun (WGS) entry which is preliminary data.</text>
</comment>
<accession>A0ABW1EFD7</accession>
<gene>
    <name evidence="2" type="ORF">ACFPT7_07195</name>
</gene>
<feature type="compositionally biased region" description="Polar residues" evidence="1">
    <location>
        <begin position="17"/>
        <end position="34"/>
    </location>
</feature>
<protein>
    <recommendedName>
        <fullName evidence="4">PRTRC system protein F</fullName>
    </recommendedName>
</protein>
<sequence length="375" mass="42710">MRRIHQALPCRRRSGTKVPSQVSLNPDSSNRATPSSGLMLLGVGSGETLPALGSVPSTYQIETNGELLYRLCVALVERKLVDEQLWLASGKIPVVFARNAIDKMIEQLCGDIFKDNLEYACEIRDHFGDGYHRGESVGTGKLVAQFDLQTAGFLIIGAAMQELDNQDPCLGAAFYLVLGRALRRWMPIYDHFAAEWYNERLHEMMEEDDPESRDNYEFPPVEEATPPSVKIVDQWDIRAARRLLRQHLKGAHGAWIEKLFNVMRLSRLRSDAVRLEQEYDDLPVPSVLIVFRDNDAIHACWDYEAEHYNEASNEPACTVAFRPDHPEEFDAALRTMHIFLRLNMELAGLVNLLNDWEKQHAREPRDRTEPALRAA</sequence>
<dbReference type="RefSeq" id="WP_263338135.1">
    <property type="nucleotide sequence ID" value="NZ_JAGSYH010000004.1"/>
</dbReference>
<organism evidence="2 3">
    <name type="scientific">Acidicapsa dinghuensis</name>
    <dbReference type="NCBI Taxonomy" id="2218256"/>
    <lineage>
        <taxon>Bacteria</taxon>
        <taxon>Pseudomonadati</taxon>
        <taxon>Acidobacteriota</taxon>
        <taxon>Terriglobia</taxon>
        <taxon>Terriglobales</taxon>
        <taxon>Acidobacteriaceae</taxon>
        <taxon>Acidicapsa</taxon>
    </lineage>
</organism>
<evidence type="ECO:0000256" key="1">
    <source>
        <dbReference type="SAM" id="MobiDB-lite"/>
    </source>
</evidence>
<dbReference type="EMBL" id="JBHSPH010000002">
    <property type="protein sequence ID" value="MFC5862073.1"/>
    <property type="molecule type" value="Genomic_DNA"/>
</dbReference>
<reference evidence="3" key="1">
    <citation type="journal article" date="2019" name="Int. J. Syst. Evol. Microbiol.">
        <title>The Global Catalogue of Microorganisms (GCM) 10K type strain sequencing project: providing services to taxonomists for standard genome sequencing and annotation.</title>
        <authorList>
            <consortium name="The Broad Institute Genomics Platform"/>
            <consortium name="The Broad Institute Genome Sequencing Center for Infectious Disease"/>
            <person name="Wu L."/>
            <person name="Ma J."/>
        </authorList>
    </citation>
    <scope>NUCLEOTIDE SEQUENCE [LARGE SCALE GENOMIC DNA]</scope>
    <source>
        <strain evidence="3">JCM 4087</strain>
    </source>
</reference>